<comment type="caution">
    <text evidence="4">The sequence shown here is derived from an EMBL/GenBank/DDBJ whole genome shotgun (WGS) entry which is preliminary data.</text>
</comment>
<dbReference type="InterPro" id="IPR020084">
    <property type="entry name" value="NUDIX_hydrolase_CS"/>
</dbReference>
<dbReference type="PROSITE" id="PS00893">
    <property type="entry name" value="NUDIX_BOX"/>
    <property type="match status" value="1"/>
</dbReference>
<dbReference type="RefSeq" id="WP_220198568.1">
    <property type="nucleotide sequence ID" value="NZ_BNJF01000005.1"/>
</dbReference>
<evidence type="ECO:0000313" key="4">
    <source>
        <dbReference type="EMBL" id="GHO49449.1"/>
    </source>
</evidence>
<feature type="domain" description="Nudix hydrolase" evidence="3">
    <location>
        <begin position="54"/>
        <end position="186"/>
    </location>
</feature>
<dbReference type="AlphaFoldDB" id="A0A8J3IDR0"/>
<evidence type="ECO:0000259" key="3">
    <source>
        <dbReference type="PROSITE" id="PS51462"/>
    </source>
</evidence>
<dbReference type="Pfam" id="PF00293">
    <property type="entry name" value="NUDIX"/>
    <property type="match status" value="1"/>
</dbReference>
<dbReference type="CDD" id="cd02883">
    <property type="entry name" value="NUDIX_Hydrolase"/>
    <property type="match status" value="1"/>
</dbReference>
<organism evidence="4 5">
    <name type="scientific">Ktedonospora formicarum</name>
    <dbReference type="NCBI Taxonomy" id="2778364"/>
    <lineage>
        <taxon>Bacteria</taxon>
        <taxon>Bacillati</taxon>
        <taxon>Chloroflexota</taxon>
        <taxon>Ktedonobacteria</taxon>
        <taxon>Ktedonobacterales</taxon>
        <taxon>Ktedonobacteraceae</taxon>
        <taxon>Ktedonospora</taxon>
    </lineage>
</organism>
<evidence type="ECO:0000313" key="5">
    <source>
        <dbReference type="Proteomes" id="UP000612362"/>
    </source>
</evidence>
<dbReference type="Gene3D" id="3.90.79.10">
    <property type="entry name" value="Nucleoside Triphosphate Pyrophosphohydrolase"/>
    <property type="match status" value="1"/>
</dbReference>
<gene>
    <name evidence="4" type="ORF">KSX_76120</name>
</gene>
<sequence length="194" mass="22034">MNIPASTTDANEFYAELLEYLKQSRHISGVDVVWSTPIRIDSYVNPKLPPRALEYTISVRCVVRRGNEVLVIRDPNGVHLLPGGHRENGETFEETLRREVLEESGWSIQPPLRFLGIRHMQHSVPHPPYPFPNHLQLVYCANAGNYHPEAREKDGYELGAAFYDPDQLATLPLSQEDRGFLQAAFTGPEITEEE</sequence>
<evidence type="ECO:0000256" key="2">
    <source>
        <dbReference type="ARBA" id="ARBA00022801"/>
    </source>
</evidence>
<dbReference type="InterPro" id="IPR015797">
    <property type="entry name" value="NUDIX_hydrolase-like_dom_sf"/>
</dbReference>
<protein>
    <recommendedName>
        <fullName evidence="3">Nudix hydrolase domain-containing protein</fullName>
    </recommendedName>
</protein>
<dbReference type="InterPro" id="IPR000086">
    <property type="entry name" value="NUDIX_hydrolase_dom"/>
</dbReference>
<evidence type="ECO:0000256" key="1">
    <source>
        <dbReference type="ARBA" id="ARBA00001946"/>
    </source>
</evidence>
<dbReference type="Proteomes" id="UP000612362">
    <property type="component" value="Unassembled WGS sequence"/>
</dbReference>
<dbReference type="GO" id="GO:0016787">
    <property type="term" value="F:hydrolase activity"/>
    <property type="evidence" value="ECO:0007669"/>
    <property type="project" value="UniProtKB-KW"/>
</dbReference>
<dbReference type="PROSITE" id="PS51462">
    <property type="entry name" value="NUDIX"/>
    <property type="match status" value="1"/>
</dbReference>
<name>A0A8J3IDR0_9CHLR</name>
<proteinExistence type="predicted"/>
<accession>A0A8J3IDR0</accession>
<dbReference type="SUPFAM" id="SSF55811">
    <property type="entry name" value="Nudix"/>
    <property type="match status" value="1"/>
</dbReference>
<comment type="cofactor">
    <cofactor evidence="1">
        <name>Mg(2+)</name>
        <dbReference type="ChEBI" id="CHEBI:18420"/>
    </cofactor>
</comment>
<dbReference type="EMBL" id="BNJF01000005">
    <property type="protein sequence ID" value="GHO49449.1"/>
    <property type="molecule type" value="Genomic_DNA"/>
</dbReference>
<keyword evidence="5" id="KW-1185">Reference proteome</keyword>
<reference evidence="4" key="1">
    <citation type="submission" date="2020-10" db="EMBL/GenBank/DDBJ databases">
        <title>Taxonomic study of unclassified bacteria belonging to the class Ktedonobacteria.</title>
        <authorList>
            <person name="Yabe S."/>
            <person name="Wang C.M."/>
            <person name="Zheng Y."/>
            <person name="Sakai Y."/>
            <person name="Cavaletti L."/>
            <person name="Monciardini P."/>
            <person name="Donadio S."/>
        </authorList>
    </citation>
    <scope>NUCLEOTIDE SEQUENCE</scope>
    <source>
        <strain evidence="4">SOSP1-1</strain>
    </source>
</reference>
<keyword evidence="2" id="KW-0378">Hydrolase</keyword>
<dbReference type="PANTHER" id="PTHR43046:SF14">
    <property type="entry name" value="MUTT_NUDIX FAMILY PROTEIN"/>
    <property type="match status" value="1"/>
</dbReference>
<dbReference type="PANTHER" id="PTHR43046">
    <property type="entry name" value="GDP-MANNOSE MANNOSYL HYDROLASE"/>
    <property type="match status" value="1"/>
</dbReference>